<organism evidence="1">
    <name type="scientific">Anguilla anguilla</name>
    <name type="common">European freshwater eel</name>
    <name type="synonym">Muraena anguilla</name>
    <dbReference type="NCBI Taxonomy" id="7936"/>
    <lineage>
        <taxon>Eukaryota</taxon>
        <taxon>Metazoa</taxon>
        <taxon>Chordata</taxon>
        <taxon>Craniata</taxon>
        <taxon>Vertebrata</taxon>
        <taxon>Euteleostomi</taxon>
        <taxon>Actinopterygii</taxon>
        <taxon>Neopterygii</taxon>
        <taxon>Teleostei</taxon>
        <taxon>Anguilliformes</taxon>
        <taxon>Anguillidae</taxon>
        <taxon>Anguilla</taxon>
    </lineage>
</organism>
<name>A0A0E9WES0_ANGAN</name>
<sequence length="57" mass="6450">MADILNVLEKTDDGELLITVQYGLKDTTLHKTFTLHIAPQKNFGFSPITYFIRLLGP</sequence>
<proteinExistence type="predicted"/>
<reference evidence="1" key="2">
    <citation type="journal article" date="2015" name="Fish Shellfish Immunol.">
        <title>Early steps in the European eel (Anguilla anguilla)-Vibrio vulnificus interaction in the gills: Role of the RtxA13 toxin.</title>
        <authorList>
            <person name="Callol A."/>
            <person name="Pajuelo D."/>
            <person name="Ebbesson L."/>
            <person name="Teles M."/>
            <person name="MacKenzie S."/>
            <person name="Amaro C."/>
        </authorList>
    </citation>
    <scope>NUCLEOTIDE SEQUENCE</scope>
</reference>
<dbReference type="EMBL" id="GBXM01020584">
    <property type="protein sequence ID" value="JAH87993.1"/>
    <property type="molecule type" value="Transcribed_RNA"/>
</dbReference>
<evidence type="ECO:0000313" key="1">
    <source>
        <dbReference type="EMBL" id="JAH87993.1"/>
    </source>
</evidence>
<dbReference type="AlphaFoldDB" id="A0A0E9WES0"/>
<reference evidence="1" key="1">
    <citation type="submission" date="2014-11" db="EMBL/GenBank/DDBJ databases">
        <authorList>
            <person name="Amaro Gonzalez C."/>
        </authorList>
    </citation>
    <scope>NUCLEOTIDE SEQUENCE</scope>
</reference>
<accession>A0A0E9WES0</accession>
<protein>
    <submittedName>
        <fullName evidence="1">Uncharacterized protein</fullName>
    </submittedName>
</protein>